<dbReference type="SUPFAM" id="SSF46785">
    <property type="entry name" value="Winged helix' DNA-binding domain"/>
    <property type="match status" value="1"/>
</dbReference>
<dbReference type="InterPro" id="IPR000835">
    <property type="entry name" value="HTH_MarR-typ"/>
</dbReference>
<dbReference type="InterPro" id="IPR036390">
    <property type="entry name" value="WH_DNA-bd_sf"/>
</dbReference>
<gene>
    <name evidence="5" type="ORF">HGB38_11825</name>
</gene>
<proteinExistence type="predicted"/>
<dbReference type="AlphaFoldDB" id="A0A7X6L371"/>
<dbReference type="PROSITE" id="PS50995">
    <property type="entry name" value="HTH_MARR_2"/>
    <property type="match status" value="1"/>
</dbReference>
<evidence type="ECO:0000256" key="3">
    <source>
        <dbReference type="ARBA" id="ARBA00023163"/>
    </source>
</evidence>
<dbReference type="PANTHER" id="PTHR33164:SF64">
    <property type="entry name" value="TRANSCRIPTIONAL REGULATOR SLYA"/>
    <property type="match status" value="1"/>
</dbReference>
<protein>
    <submittedName>
        <fullName evidence="5">Winged helix-turn-helix transcriptional regulator</fullName>
    </submittedName>
</protein>
<dbReference type="GO" id="GO:0006950">
    <property type="term" value="P:response to stress"/>
    <property type="evidence" value="ECO:0007669"/>
    <property type="project" value="TreeGrafter"/>
</dbReference>
<comment type="caution">
    <text evidence="5">The sequence shown here is derived from an EMBL/GenBank/DDBJ whole genome shotgun (WGS) entry which is preliminary data.</text>
</comment>
<reference evidence="5 6" key="1">
    <citation type="submission" date="2020-04" db="EMBL/GenBank/DDBJ databases">
        <title>MicrobeNet Type strains.</title>
        <authorList>
            <person name="Nicholson A.C."/>
        </authorList>
    </citation>
    <scope>NUCLEOTIDE SEQUENCE [LARGE SCALE GENOMIC DNA]</scope>
    <source>
        <strain evidence="5 6">DSM 44956</strain>
    </source>
</reference>
<dbReference type="Proteomes" id="UP000540698">
    <property type="component" value="Unassembled WGS sequence"/>
</dbReference>
<evidence type="ECO:0000259" key="4">
    <source>
        <dbReference type="PROSITE" id="PS50995"/>
    </source>
</evidence>
<sequence>MPNRTDARAQPVYLPRLAAERPDIALCRASAMVTRAADAAAGNSGLGVGHHLVLKMLAAVGPCSQQVLCAELRIDRSVMVGIADDLEKSGYVRRERDPADRRAYAVTITQPGRRVLAKAEKTIPEFLDQTFSALTSAERDQLTTLLSKLLFNG</sequence>
<dbReference type="PRINTS" id="PR00598">
    <property type="entry name" value="HTHMARR"/>
</dbReference>
<name>A0A7X6L371_9NOCA</name>
<accession>A0A7X6L371</accession>
<dbReference type="EMBL" id="JAAXOS010000005">
    <property type="protein sequence ID" value="NKY26907.1"/>
    <property type="molecule type" value="Genomic_DNA"/>
</dbReference>
<evidence type="ECO:0000313" key="5">
    <source>
        <dbReference type="EMBL" id="NKY26907.1"/>
    </source>
</evidence>
<evidence type="ECO:0000256" key="1">
    <source>
        <dbReference type="ARBA" id="ARBA00023015"/>
    </source>
</evidence>
<dbReference type="InterPro" id="IPR039422">
    <property type="entry name" value="MarR/SlyA-like"/>
</dbReference>
<keyword evidence="3" id="KW-0804">Transcription</keyword>
<keyword evidence="1" id="KW-0805">Transcription regulation</keyword>
<dbReference type="SMART" id="SM00347">
    <property type="entry name" value="HTH_MARR"/>
    <property type="match status" value="1"/>
</dbReference>
<organism evidence="5 6">
    <name type="scientific">Nocardia gamkensis</name>
    <dbReference type="NCBI Taxonomy" id="352869"/>
    <lineage>
        <taxon>Bacteria</taxon>
        <taxon>Bacillati</taxon>
        <taxon>Actinomycetota</taxon>
        <taxon>Actinomycetes</taxon>
        <taxon>Mycobacteriales</taxon>
        <taxon>Nocardiaceae</taxon>
        <taxon>Nocardia</taxon>
    </lineage>
</organism>
<keyword evidence="2" id="KW-0238">DNA-binding</keyword>
<evidence type="ECO:0000313" key="6">
    <source>
        <dbReference type="Proteomes" id="UP000540698"/>
    </source>
</evidence>
<dbReference type="PANTHER" id="PTHR33164">
    <property type="entry name" value="TRANSCRIPTIONAL REGULATOR, MARR FAMILY"/>
    <property type="match status" value="1"/>
</dbReference>
<feature type="domain" description="HTH marR-type" evidence="4">
    <location>
        <begin position="23"/>
        <end position="151"/>
    </location>
</feature>
<dbReference type="Pfam" id="PF12802">
    <property type="entry name" value="MarR_2"/>
    <property type="match status" value="1"/>
</dbReference>
<keyword evidence="6" id="KW-1185">Reference proteome</keyword>
<dbReference type="GO" id="GO:0003700">
    <property type="term" value="F:DNA-binding transcription factor activity"/>
    <property type="evidence" value="ECO:0007669"/>
    <property type="project" value="InterPro"/>
</dbReference>
<dbReference type="GO" id="GO:0003677">
    <property type="term" value="F:DNA binding"/>
    <property type="evidence" value="ECO:0007669"/>
    <property type="project" value="UniProtKB-KW"/>
</dbReference>
<evidence type="ECO:0000256" key="2">
    <source>
        <dbReference type="ARBA" id="ARBA00023125"/>
    </source>
</evidence>
<dbReference type="Gene3D" id="1.10.10.10">
    <property type="entry name" value="Winged helix-like DNA-binding domain superfamily/Winged helix DNA-binding domain"/>
    <property type="match status" value="1"/>
</dbReference>
<dbReference type="InterPro" id="IPR036388">
    <property type="entry name" value="WH-like_DNA-bd_sf"/>
</dbReference>